<dbReference type="InterPro" id="IPR014145">
    <property type="entry name" value="LigD_pol_dom"/>
</dbReference>
<sequence length="303" mass="34864">MVATAQTVTVDSREIRISNPEKMLFPALSLTKWDWIMHLTRLAPYLLPYCKDRYLTTIRFPDGPAGKSFYQKNAPAHTPDWIPISEAGEVRYMRLEETSTLIYLGNLACLEFHLSFDRCSNPDRPTDLVFDIDPSQKGAKGFEQAKETALLTRETLQSLGLDGVVKTSGATGLQIYVPLLPGYTFEETREVNQFIAHYLREKHPNLITVERTVSKRGTKVYFDYLQHWRGKSLIAPYSPRAREEATVSTPVRWEELRPSLQPEVFTLQTIHRRLAQVGDLFSPLRQNNGYNLDDILSFIRQRR</sequence>
<gene>
    <name evidence="2" type="ORF">C8J48_1357</name>
</gene>
<dbReference type="Proteomes" id="UP000241639">
    <property type="component" value="Unassembled WGS sequence"/>
</dbReference>
<name>A0A2T4ZA54_9BACL</name>
<dbReference type="RefSeq" id="WP_107725526.1">
    <property type="nucleotide sequence ID" value="NZ_PZZP01000001.1"/>
</dbReference>
<dbReference type="InterPro" id="IPR052171">
    <property type="entry name" value="NHEJ_LigD"/>
</dbReference>
<dbReference type="PANTHER" id="PTHR42705">
    <property type="entry name" value="BIFUNCTIONAL NON-HOMOLOGOUS END JOINING PROTEIN LIGD"/>
    <property type="match status" value="1"/>
</dbReference>
<accession>A0A2T4ZA54</accession>
<dbReference type="Gene3D" id="3.90.920.10">
    <property type="entry name" value="DNA primase, PRIM domain"/>
    <property type="match status" value="1"/>
</dbReference>
<dbReference type="NCBIfam" id="TIGR02778">
    <property type="entry name" value="ligD_pol"/>
    <property type="match status" value="1"/>
</dbReference>
<dbReference type="OrthoDB" id="9802472at2"/>
<evidence type="ECO:0000313" key="3">
    <source>
        <dbReference type="Proteomes" id="UP000241639"/>
    </source>
</evidence>
<proteinExistence type="predicted"/>
<dbReference type="AlphaFoldDB" id="A0A2T4ZA54"/>
<dbReference type="PANTHER" id="PTHR42705:SF2">
    <property type="entry name" value="BIFUNCTIONAL NON-HOMOLOGOUS END JOINING PROTEIN LIGD"/>
    <property type="match status" value="1"/>
</dbReference>
<feature type="domain" description="DNA ligase D polymerase" evidence="1">
    <location>
        <begin position="31"/>
        <end position="281"/>
    </location>
</feature>
<dbReference type="CDD" id="cd04861">
    <property type="entry name" value="LigD_Pol_like"/>
    <property type="match status" value="1"/>
</dbReference>
<protein>
    <submittedName>
        <fullName evidence="2">Bifunctional non-homologous end joining protein LigD</fullName>
    </submittedName>
</protein>
<dbReference type="EMBL" id="PZZP01000001">
    <property type="protein sequence ID" value="PTM58767.1"/>
    <property type="molecule type" value="Genomic_DNA"/>
</dbReference>
<reference evidence="2 3" key="1">
    <citation type="submission" date="2018-04" db="EMBL/GenBank/DDBJ databases">
        <title>Genomic Encyclopedia of Archaeal and Bacterial Type Strains, Phase II (KMG-II): from individual species to whole genera.</title>
        <authorList>
            <person name="Goeker M."/>
        </authorList>
    </citation>
    <scope>NUCLEOTIDE SEQUENCE [LARGE SCALE GENOMIC DNA]</scope>
    <source>
        <strain evidence="2 3">DSM 45169</strain>
    </source>
</reference>
<evidence type="ECO:0000259" key="1">
    <source>
        <dbReference type="Pfam" id="PF21686"/>
    </source>
</evidence>
<keyword evidence="3" id="KW-1185">Reference proteome</keyword>
<dbReference type="Pfam" id="PF21686">
    <property type="entry name" value="LigD_Prim-Pol"/>
    <property type="match status" value="1"/>
</dbReference>
<evidence type="ECO:0000313" key="2">
    <source>
        <dbReference type="EMBL" id="PTM58767.1"/>
    </source>
</evidence>
<organism evidence="2 3">
    <name type="scientific">Desmospora activa DSM 45169</name>
    <dbReference type="NCBI Taxonomy" id="1121389"/>
    <lineage>
        <taxon>Bacteria</taxon>
        <taxon>Bacillati</taxon>
        <taxon>Bacillota</taxon>
        <taxon>Bacilli</taxon>
        <taxon>Bacillales</taxon>
        <taxon>Thermoactinomycetaceae</taxon>
        <taxon>Desmospora</taxon>
    </lineage>
</organism>
<comment type="caution">
    <text evidence="2">The sequence shown here is derived from an EMBL/GenBank/DDBJ whole genome shotgun (WGS) entry which is preliminary data.</text>
</comment>